<reference evidence="6 7" key="1">
    <citation type="submission" date="2016-10" db="EMBL/GenBank/DDBJ databases">
        <authorList>
            <person name="de Groot N.N."/>
        </authorList>
    </citation>
    <scope>NUCLEOTIDE SEQUENCE [LARGE SCALE GENOMIC DNA]</scope>
    <source>
        <strain evidence="6">MBHS1</strain>
    </source>
</reference>
<dbReference type="InterPro" id="IPR001054">
    <property type="entry name" value="A/G_cyclase"/>
</dbReference>
<dbReference type="EC" id="4.6.1.1" evidence="6"/>
<dbReference type="GO" id="GO:0004016">
    <property type="term" value="F:adenylate cyclase activity"/>
    <property type="evidence" value="ECO:0007669"/>
    <property type="project" value="UniProtKB-EC"/>
</dbReference>
<sequence>MPHQALKFQGRILIIAQAAVDLAELAYLLKQQGYNTNVATTLQASTAQLEGHLPDLILLSMQAPGGDAKLWCDKLKASAAISDIPIILLLSAEELKNRQLLFAKGCVDYLLRPFQSEEILARVGNHMMLYHLKKNLPNITQHDDLSRYVWMDAQRLEEKFAQLLHNSMELEERVKARTQELAQLNRVYERFVPREFLDFLKKRSIIEVHPGDQIHQEMTVMFMDIRDFTFISEQLTPQQTFNFLNEWLSQTSPVIRKYRGFIDKYIGDAVMALFPHGPEHALQAAIHIRKNLSRFNIKQRAQGKKPIDIGIGIHTGRLMLGIIGDRQRMQSTVIADAVNLAARLEGLTKIYGANIAISKYTLLRILNPKNYNFRSVGKIRLKGKKNAVSVYEVLDGCKEKELRLKMKTRSNFEKGLNYYQKKKFAEASMQFHQALEAYPDDKAARLYLTRSAQYLVNGVPDDWEGIEVMETK</sequence>
<dbReference type="OrthoDB" id="9806704at2"/>
<dbReference type="Pfam" id="PF00072">
    <property type="entry name" value="Response_reg"/>
    <property type="match status" value="1"/>
</dbReference>
<dbReference type="CDD" id="cd07302">
    <property type="entry name" value="CHD"/>
    <property type="match status" value="1"/>
</dbReference>
<keyword evidence="7" id="KW-1185">Reference proteome</keyword>
<dbReference type="PANTHER" id="PTHR43081:SF1">
    <property type="entry name" value="ADENYLATE CYCLASE, TERMINAL-DIFFERENTIATION SPECIFIC"/>
    <property type="match status" value="1"/>
</dbReference>
<dbReference type="SUPFAM" id="SSF48452">
    <property type="entry name" value="TPR-like"/>
    <property type="match status" value="1"/>
</dbReference>
<dbReference type="AlphaFoldDB" id="A0A1H6FB25"/>
<evidence type="ECO:0000256" key="1">
    <source>
        <dbReference type="PROSITE-ProRule" id="PRU00169"/>
    </source>
</evidence>
<dbReference type="Gene3D" id="3.40.50.2300">
    <property type="match status" value="1"/>
</dbReference>
<dbReference type="InterPro" id="IPR001789">
    <property type="entry name" value="Sig_transdc_resp-reg_receiver"/>
</dbReference>
<evidence type="ECO:0000259" key="5">
    <source>
        <dbReference type="PROSITE" id="PS50125"/>
    </source>
</evidence>
<feature type="domain" description="Response regulatory" evidence="4">
    <location>
        <begin position="11"/>
        <end position="127"/>
    </location>
</feature>
<dbReference type="EMBL" id="FMSV02000528">
    <property type="protein sequence ID" value="SEH07287.1"/>
    <property type="molecule type" value="Genomic_DNA"/>
</dbReference>
<feature type="coiled-coil region" evidence="3">
    <location>
        <begin position="153"/>
        <end position="187"/>
    </location>
</feature>
<evidence type="ECO:0000313" key="7">
    <source>
        <dbReference type="Proteomes" id="UP000236724"/>
    </source>
</evidence>
<comment type="caution">
    <text evidence="1">Lacks conserved residue(s) required for the propagation of feature annotation.</text>
</comment>
<dbReference type="SUPFAM" id="SSF55073">
    <property type="entry name" value="Nucleotide cyclase"/>
    <property type="match status" value="1"/>
</dbReference>
<dbReference type="RefSeq" id="WP_103920950.1">
    <property type="nucleotide sequence ID" value="NZ_FMSV02000528.1"/>
</dbReference>
<dbReference type="GO" id="GO:0006171">
    <property type="term" value="P:cAMP biosynthetic process"/>
    <property type="evidence" value="ECO:0007669"/>
    <property type="project" value="TreeGrafter"/>
</dbReference>
<evidence type="ECO:0000256" key="3">
    <source>
        <dbReference type="SAM" id="Coils"/>
    </source>
</evidence>
<dbReference type="InterPro" id="IPR029787">
    <property type="entry name" value="Nucleotide_cyclase"/>
</dbReference>
<dbReference type="InterPro" id="IPR011990">
    <property type="entry name" value="TPR-like_helical_dom_sf"/>
</dbReference>
<feature type="domain" description="Guanylate cyclase" evidence="5">
    <location>
        <begin position="219"/>
        <end position="345"/>
    </location>
</feature>
<dbReference type="SMART" id="SM00044">
    <property type="entry name" value="CYCc"/>
    <property type="match status" value="1"/>
</dbReference>
<dbReference type="PANTHER" id="PTHR43081">
    <property type="entry name" value="ADENYLATE CYCLASE, TERMINAL-DIFFERENTIATION SPECIFIC-RELATED"/>
    <property type="match status" value="1"/>
</dbReference>
<dbReference type="PROSITE" id="PS50125">
    <property type="entry name" value="GUANYLATE_CYCLASE_2"/>
    <property type="match status" value="1"/>
</dbReference>
<dbReference type="Gene3D" id="3.30.70.1230">
    <property type="entry name" value="Nucleotide cyclase"/>
    <property type="match status" value="1"/>
</dbReference>
<dbReference type="InterPro" id="IPR011006">
    <property type="entry name" value="CheY-like_superfamily"/>
</dbReference>
<feature type="repeat" description="TPR" evidence="2">
    <location>
        <begin position="408"/>
        <end position="441"/>
    </location>
</feature>
<organism evidence="6 7">
    <name type="scientific">Candidatus Venteria ishoeyi</name>
    <dbReference type="NCBI Taxonomy" id="1899563"/>
    <lineage>
        <taxon>Bacteria</taxon>
        <taxon>Pseudomonadati</taxon>
        <taxon>Pseudomonadota</taxon>
        <taxon>Gammaproteobacteria</taxon>
        <taxon>Thiotrichales</taxon>
        <taxon>Thiotrichaceae</taxon>
        <taxon>Venteria</taxon>
    </lineage>
</organism>
<keyword evidence="3" id="KW-0175">Coiled coil</keyword>
<dbReference type="PROSITE" id="PS50110">
    <property type="entry name" value="RESPONSE_REGULATORY"/>
    <property type="match status" value="1"/>
</dbReference>
<name>A0A1H6FB25_9GAMM</name>
<dbReference type="Proteomes" id="UP000236724">
    <property type="component" value="Unassembled WGS sequence"/>
</dbReference>
<gene>
    <name evidence="6" type="primary">cyaA_6</name>
    <name evidence="6" type="ORF">MBHS_03162</name>
</gene>
<dbReference type="GO" id="GO:0000160">
    <property type="term" value="P:phosphorelay signal transduction system"/>
    <property type="evidence" value="ECO:0007669"/>
    <property type="project" value="InterPro"/>
</dbReference>
<protein>
    <submittedName>
        <fullName evidence="6">Adenylate cyclase 1</fullName>
        <ecNumber evidence="6">4.6.1.1</ecNumber>
    </submittedName>
</protein>
<dbReference type="Pfam" id="PF00211">
    <property type="entry name" value="Guanylate_cyc"/>
    <property type="match status" value="1"/>
</dbReference>
<dbReference type="PROSITE" id="PS50005">
    <property type="entry name" value="TPR"/>
    <property type="match status" value="1"/>
</dbReference>
<keyword evidence="6" id="KW-0456">Lyase</keyword>
<accession>A0A1H6FB25</accession>
<proteinExistence type="predicted"/>
<dbReference type="InterPro" id="IPR050697">
    <property type="entry name" value="Adenylyl/Guanylyl_Cyclase_3/4"/>
</dbReference>
<dbReference type="InterPro" id="IPR019734">
    <property type="entry name" value="TPR_rpt"/>
</dbReference>
<keyword evidence="2" id="KW-0802">TPR repeat</keyword>
<evidence type="ECO:0000313" key="6">
    <source>
        <dbReference type="EMBL" id="SEH07287.1"/>
    </source>
</evidence>
<dbReference type="SMART" id="SM00448">
    <property type="entry name" value="REC"/>
    <property type="match status" value="1"/>
</dbReference>
<evidence type="ECO:0000259" key="4">
    <source>
        <dbReference type="PROSITE" id="PS50110"/>
    </source>
</evidence>
<dbReference type="SUPFAM" id="SSF52172">
    <property type="entry name" value="CheY-like"/>
    <property type="match status" value="1"/>
</dbReference>
<evidence type="ECO:0000256" key="2">
    <source>
        <dbReference type="PROSITE-ProRule" id="PRU00339"/>
    </source>
</evidence>